<name>A0A8C3GFP3_CAIMO</name>
<dbReference type="Gene3D" id="1.10.150.240">
    <property type="entry name" value="Putative phosphatase, domain 2"/>
    <property type="match status" value="1"/>
</dbReference>
<dbReference type="FunFam" id="3.40.50.1000:FF:000107">
    <property type="entry name" value="Bifunctional epoxide hydrolase 2"/>
    <property type="match status" value="1"/>
</dbReference>
<dbReference type="SUPFAM" id="SSF53474">
    <property type="entry name" value="alpha/beta-Hydrolases"/>
    <property type="match status" value="1"/>
</dbReference>
<dbReference type="InterPro" id="IPR023198">
    <property type="entry name" value="PGP-like_dom2"/>
</dbReference>
<dbReference type="InterPro" id="IPR023214">
    <property type="entry name" value="HAD_sf"/>
</dbReference>
<dbReference type="NCBIfam" id="TIGR01509">
    <property type="entry name" value="HAD-SF-IA-v3"/>
    <property type="match status" value="1"/>
</dbReference>
<reference evidence="3" key="3">
    <citation type="submission" date="2025-09" db="UniProtKB">
        <authorList>
            <consortium name="Ensembl"/>
        </authorList>
    </citation>
    <scope>IDENTIFICATION</scope>
</reference>
<dbReference type="Pfam" id="PF00702">
    <property type="entry name" value="Hydrolase"/>
    <property type="match status" value="1"/>
</dbReference>
<dbReference type="Gene3D" id="3.40.50.1820">
    <property type="entry name" value="alpha/beta hydrolase"/>
    <property type="match status" value="1"/>
</dbReference>
<feature type="domain" description="AB hydrolase-1" evidence="2">
    <location>
        <begin position="376"/>
        <end position="438"/>
    </location>
</feature>
<reference evidence="3" key="2">
    <citation type="submission" date="2025-08" db="UniProtKB">
        <authorList>
            <consortium name="Ensembl"/>
        </authorList>
    </citation>
    <scope>IDENTIFICATION</scope>
</reference>
<feature type="region of interest" description="Disordered" evidence="1">
    <location>
        <begin position="112"/>
        <end position="149"/>
    </location>
</feature>
<dbReference type="PANTHER" id="PTHR47829">
    <property type="entry name" value="HYDROLASE, PUTATIVE (AFU_ORTHOLOGUE AFUA_1G12880)-RELATED"/>
    <property type="match status" value="1"/>
</dbReference>
<dbReference type="CDD" id="cd02603">
    <property type="entry name" value="HAD_sEH-N_like"/>
    <property type="match status" value="1"/>
</dbReference>
<dbReference type="Pfam" id="PF00561">
    <property type="entry name" value="Abhydrolase_1"/>
    <property type="match status" value="1"/>
</dbReference>
<dbReference type="InterPro" id="IPR000073">
    <property type="entry name" value="AB_hydrolase_1"/>
</dbReference>
<proteinExistence type="predicted"/>
<feature type="compositionally biased region" description="Pro residues" evidence="1">
    <location>
        <begin position="64"/>
        <end position="80"/>
    </location>
</feature>
<dbReference type="Proteomes" id="UP000694556">
    <property type="component" value="Chromosome 3"/>
</dbReference>
<accession>A0A8C3GFP3</accession>
<sequence>MGRDGAGRGRTGQPSWRRGKLLTPLGEPQEEAAEPQSPKRGAQCGCHTPEPLRSPCTSTLRSWTPPPGSLGAVSPPPPPRSTLSPLAPLPKTLLDAAQAADVGCLTPSCPTAPQKTAPGHHAEPRGTPLPYIPGVLGDQKPHESAPSGNFLRDVLLAGGPDSPHAKLMRGQITLSQLFPEAEESCKQRASAAGIALPPTFSIARAFEEMATKGAVNAPLLRAAGVLRRNGFKTGIFTNNWVDDSAGRLFTATLLGALRRHFDVVIESCRAGLHKPDPRLYAHALEVLQAKPQDVILLDDIGENLKPARELGMATILVRDTQTVLKELQELSGVQAALGGPPQPLPASSAPFSIPLWAGSQLTGQLMGRSASPTLFAALEDGTGIPQAVFIGHDWGGAVVWHMALFYPERVRAVASLNTPYRPADPSVDIVERMKSIPTFDYQFYFQEPVSWGGGKFIILIVLGSQNHPLLEAGRRARAGLPTSRGHRLPHGEAAAPWGSRCVSPPKKK</sequence>
<evidence type="ECO:0000313" key="4">
    <source>
        <dbReference type="Proteomes" id="UP000694556"/>
    </source>
</evidence>
<organism evidence="3 4">
    <name type="scientific">Cairina moschata</name>
    <name type="common">Muscovy duck</name>
    <dbReference type="NCBI Taxonomy" id="8855"/>
    <lineage>
        <taxon>Eukaryota</taxon>
        <taxon>Metazoa</taxon>
        <taxon>Chordata</taxon>
        <taxon>Craniata</taxon>
        <taxon>Vertebrata</taxon>
        <taxon>Euteleostomi</taxon>
        <taxon>Archelosauria</taxon>
        <taxon>Archosauria</taxon>
        <taxon>Dinosauria</taxon>
        <taxon>Saurischia</taxon>
        <taxon>Theropoda</taxon>
        <taxon>Coelurosauria</taxon>
        <taxon>Aves</taxon>
        <taxon>Neognathae</taxon>
        <taxon>Galloanserae</taxon>
        <taxon>Anseriformes</taxon>
        <taxon>Anatidae</taxon>
        <taxon>Anatinae</taxon>
        <taxon>Cairina</taxon>
    </lineage>
</organism>
<dbReference type="PANTHER" id="PTHR47829:SF1">
    <property type="entry name" value="HAD FAMILY PHOSPHATASE"/>
    <property type="match status" value="1"/>
</dbReference>
<dbReference type="SUPFAM" id="SSF56784">
    <property type="entry name" value="HAD-like"/>
    <property type="match status" value="1"/>
</dbReference>
<dbReference type="InterPro" id="IPR006439">
    <property type="entry name" value="HAD-SF_hydro_IA"/>
</dbReference>
<evidence type="ECO:0000313" key="3">
    <source>
        <dbReference type="Ensembl" id="ENSCMMP00000005927.1"/>
    </source>
</evidence>
<evidence type="ECO:0000256" key="1">
    <source>
        <dbReference type="SAM" id="MobiDB-lite"/>
    </source>
</evidence>
<dbReference type="AlphaFoldDB" id="A0A8C3GFP3"/>
<dbReference type="Gene3D" id="3.40.50.1000">
    <property type="entry name" value="HAD superfamily/HAD-like"/>
    <property type="match status" value="1"/>
</dbReference>
<feature type="region of interest" description="Disordered" evidence="1">
    <location>
        <begin position="480"/>
        <end position="508"/>
    </location>
</feature>
<dbReference type="InterPro" id="IPR036412">
    <property type="entry name" value="HAD-like_sf"/>
</dbReference>
<reference evidence="3" key="1">
    <citation type="submission" date="2018-09" db="EMBL/GenBank/DDBJ databases">
        <title>Common duck and Muscovy duck high density SNP chip.</title>
        <authorList>
            <person name="Vignal A."/>
            <person name="Thebault N."/>
            <person name="Warren W.C."/>
        </authorList>
    </citation>
    <scope>NUCLEOTIDE SEQUENCE [LARGE SCALE GENOMIC DNA]</scope>
</reference>
<evidence type="ECO:0000259" key="2">
    <source>
        <dbReference type="Pfam" id="PF00561"/>
    </source>
</evidence>
<dbReference type="InterPro" id="IPR029058">
    <property type="entry name" value="AB_hydrolase_fold"/>
</dbReference>
<feature type="region of interest" description="Disordered" evidence="1">
    <location>
        <begin position="1"/>
        <end position="87"/>
    </location>
</feature>
<protein>
    <recommendedName>
        <fullName evidence="2">AB hydrolase-1 domain-containing protein</fullName>
    </recommendedName>
</protein>
<keyword evidence="4" id="KW-1185">Reference proteome</keyword>
<dbReference type="Ensembl" id="ENSCMMT00000006569.1">
    <property type="protein sequence ID" value="ENSCMMP00000005927.1"/>
    <property type="gene ID" value="ENSCMMG00000003746.1"/>
</dbReference>
<dbReference type="PRINTS" id="PR00413">
    <property type="entry name" value="HADHALOGNASE"/>
</dbReference>
<dbReference type="InterPro" id="IPR052898">
    <property type="entry name" value="ACAD10-like"/>
</dbReference>